<dbReference type="PROSITE" id="PS50011">
    <property type="entry name" value="PROTEIN_KINASE_DOM"/>
    <property type="match status" value="1"/>
</dbReference>
<sequence>MMSCHLIPQDFEFMKIIGKGTFGKVYLAKHIHENQIYAIKVVNKQMILKHNEKKHIMSERNVLLQNLRHPFLVGLHYSFQSKDKLYFVLDYANGGEMFYHLTKEKSFDEDRARFYAAEITSALGYLHSEGIVYRDLKPENILLDSSGHLMLTDFGLCKEGLYDQLDTTTTFCGTPEYLAPEVLRQEPYDRCVDWWCLGAVLYEMLFGLPPFFSPDRAEMYDNILHQPLRLRSNVSPEARHILEGLLSKDKYTRLGFIGGAEEVKSHEFFKPIHWPSLEAKKIRPPYNPMVKDQMDLQNIDPIFIEEQITSSVWRQTRDLASFEDSFQGFSYAPNSLHHISSAQLNPAAFNMSK</sequence>
<keyword evidence="5 11" id="KW-0418">Kinase</keyword>
<feature type="binding site" evidence="7">
    <location>
        <position position="49"/>
    </location>
    <ligand>
        <name>ATP</name>
        <dbReference type="ChEBI" id="CHEBI:30616"/>
    </ligand>
</feature>
<dbReference type="InterPro" id="IPR017892">
    <property type="entry name" value="Pkinase_C"/>
</dbReference>
<dbReference type="PANTHER" id="PTHR24351">
    <property type="entry name" value="RIBOSOMAL PROTEIN S6 KINASE"/>
    <property type="match status" value="1"/>
</dbReference>
<dbReference type="PROSITE" id="PS00107">
    <property type="entry name" value="PROTEIN_KINASE_ATP"/>
    <property type="match status" value="1"/>
</dbReference>
<keyword evidence="6 7" id="KW-0067">ATP-binding</keyword>
<keyword evidence="1 8" id="KW-0723">Serine/threonine-protein kinase</keyword>
<dbReference type="GO" id="GO:0004674">
    <property type="term" value="F:protein serine/threonine kinase activity"/>
    <property type="evidence" value="ECO:0007669"/>
    <property type="project" value="UniProtKB-KW"/>
</dbReference>
<dbReference type="Gene3D" id="3.30.200.20">
    <property type="entry name" value="Phosphorylase Kinase, domain 1"/>
    <property type="match status" value="1"/>
</dbReference>
<dbReference type="AlphaFoldDB" id="A0A6G1SH92"/>
<dbReference type="PROSITE" id="PS00108">
    <property type="entry name" value="PROTEIN_KINASE_ST"/>
    <property type="match status" value="1"/>
</dbReference>
<dbReference type="GO" id="GO:0005524">
    <property type="term" value="F:ATP binding"/>
    <property type="evidence" value="ECO:0007669"/>
    <property type="project" value="UniProtKB-UniRule"/>
</dbReference>
<protein>
    <submittedName>
        <fullName evidence="11">Serine/threonine-protein kinase Sgk1</fullName>
    </submittedName>
</protein>
<dbReference type="Pfam" id="PF00069">
    <property type="entry name" value="Pkinase"/>
    <property type="match status" value="1"/>
</dbReference>
<feature type="domain" description="AGC-kinase C-terminal" evidence="10">
    <location>
        <begin position="270"/>
        <end position="341"/>
    </location>
</feature>
<dbReference type="InterPro" id="IPR000961">
    <property type="entry name" value="AGC-kinase_C"/>
</dbReference>
<dbReference type="SUPFAM" id="SSF56112">
    <property type="entry name" value="Protein kinase-like (PK-like)"/>
    <property type="match status" value="1"/>
</dbReference>
<dbReference type="InterPro" id="IPR000719">
    <property type="entry name" value="Prot_kinase_dom"/>
</dbReference>
<keyword evidence="3" id="KW-0808">Transferase</keyword>
<evidence type="ECO:0000259" key="9">
    <source>
        <dbReference type="PROSITE" id="PS50011"/>
    </source>
</evidence>
<dbReference type="SMART" id="SM00133">
    <property type="entry name" value="S_TK_X"/>
    <property type="match status" value="1"/>
</dbReference>
<evidence type="ECO:0000256" key="1">
    <source>
        <dbReference type="ARBA" id="ARBA00022527"/>
    </source>
</evidence>
<proteinExistence type="inferred from homology"/>
<evidence type="ECO:0000256" key="5">
    <source>
        <dbReference type="ARBA" id="ARBA00022777"/>
    </source>
</evidence>
<evidence type="ECO:0000259" key="10">
    <source>
        <dbReference type="PROSITE" id="PS51285"/>
    </source>
</evidence>
<organism evidence="11">
    <name type="scientific">Aceria tosichella</name>
    <name type="common">wheat curl mite</name>
    <dbReference type="NCBI Taxonomy" id="561515"/>
    <lineage>
        <taxon>Eukaryota</taxon>
        <taxon>Metazoa</taxon>
        <taxon>Ecdysozoa</taxon>
        <taxon>Arthropoda</taxon>
        <taxon>Chelicerata</taxon>
        <taxon>Arachnida</taxon>
        <taxon>Acari</taxon>
        <taxon>Acariformes</taxon>
        <taxon>Trombidiformes</taxon>
        <taxon>Prostigmata</taxon>
        <taxon>Eupodina</taxon>
        <taxon>Eriophyoidea</taxon>
        <taxon>Eriophyidae</taxon>
        <taxon>Eriophyinae</taxon>
        <taxon>Aceriini</taxon>
        <taxon>Aceria</taxon>
    </lineage>
</organism>
<dbReference type="FunFam" id="3.30.200.20:FF:000042">
    <property type="entry name" value="Aurora kinase A"/>
    <property type="match status" value="1"/>
</dbReference>
<dbReference type="InterPro" id="IPR008271">
    <property type="entry name" value="Ser/Thr_kinase_AS"/>
</dbReference>
<evidence type="ECO:0000313" key="11">
    <source>
        <dbReference type="EMBL" id="MDE49874.1"/>
    </source>
</evidence>
<dbReference type="InterPro" id="IPR017441">
    <property type="entry name" value="Protein_kinase_ATP_BS"/>
</dbReference>
<keyword evidence="2" id="KW-0597">Phosphoprotein</keyword>
<gene>
    <name evidence="11" type="primary">sgk1</name>
    <name evidence="11" type="ORF">g.18755</name>
</gene>
<feature type="domain" description="Protein kinase" evidence="9">
    <location>
        <begin position="11"/>
        <end position="269"/>
    </location>
</feature>
<accession>A0A6G1SH92</accession>
<evidence type="ECO:0000256" key="3">
    <source>
        <dbReference type="ARBA" id="ARBA00022679"/>
    </source>
</evidence>
<evidence type="ECO:0000256" key="4">
    <source>
        <dbReference type="ARBA" id="ARBA00022741"/>
    </source>
</evidence>
<dbReference type="FunFam" id="1.10.510.10:FF:000008">
    <property type="entry name" value="Non-specific serine/threonine protein kinase"/>
    <property type="match status" value="1"/>
</dbReference>
<name>A0A6G1SH92_9ACAR</name>
<keyword evidence="4 7" id="KW-0547">Nucleotide-binding</keyword>
<dbReference type="Gene3D" id="1.10.510.10">
    <property type="entry name" value="Transferase(Phosphotransferase) domain 1"/>
    <property type="match status" value="1"/>
</dbReference>
<comment type="similarity">
    <text evidence="8">Belongs to the protein kinase superfamily.</text>
</comment>
<dbReference type="InterPro" id="IPR011009">
    <property type="entry name" value="Kinase-like_dom_sf"/>
</dbReference>
<reference evidence="11" key="1">
    <citation type="submission" date="2018-10" db="EMBL/GenBank/DDBJ databases">
        <title>Transcriptome assembly of Aceria tosichella (Wheat curl mite) Type 2.</title>
        <authorList>
            <person name="Scully E.D."/>
            <person name="Geib S.M."/>
            <person name="Palmer N.A."/>
            <person name="Gupta A.K."/>
            <person name="Sarath G."/>
            <person name="Tatineni S."/>
        </authorList>
    </citation>
    <scope>NUCLEOTIDE SEQUENCE</scope>
    <source>
        <strain evidence="11">LincolnNE</strain>
    </source>
</reference>
<evidence type="ECO:0000256" key="2">
    <source>
        <dbReference type="ARBA" id="ARBA00022553"/>
    </source>
</evidence>
<dbReference type="PROSITE" id="PS51285">
    <property type="entry name" value="AGC_KINASE_CTER"/>
    <property type="match status" value="1"/>
</dbReference>
<dbReference type="Pfam" id="PF00433">
    <property type="entry name" value="Pkinase_C"/>
    <property type="match status" value="1"/>
</dbReference>
<evidence type="ECO:0000256" key="6">
    <source>
        <dbReference type="ARBA" id="ARBA00022840"/>
    </source>
</evidence>
<evidence type="ECO:0000256" key="8">
    <source>
        <dbReference type="RuleBase" id="RU000304"/>
    </source>
</evidence>
<evidence type="ECO:0000256" key="7">
    <source>
        <dbReference type="PROSITE-ProRule" id="PRU10141"/>
    </source>
</evidence>
<dbReference type="EMBL" id="GGYP01005103">
    <property type="protein sequence ID" value="MDE49874.1"/>
    <property type="molecule type" value="Transcribed_RNA"/>
</dbReference>
<dbReference type="SMART" id="SM00220">
    <property type="entry name" value="S_TKc"/>
    <property type="match status" value="1"/>
</dbReference>